<evidence type="ECO:0000313" key="1">
    <source>
        <dbReference type="EMBL" id="KIK98389.1"/>
    </source>
</evidence>
<dbReference type="EMBL" id="KN824894">
    <property type="protein sequence ID" value="KIK98389.1"/>
    <property type="molecule type" value="Genomic_DNA"/>
</dbReference>
<dbReference type="Proteomes" id="UP000054538">
    <property type="component" value="Unassembled WGS sequence"/>
</dbReference>
<evidence type="ECO:0000313" key="2">
    <source>
        <dbReference type="Proteomes" id="UP000054538"/>
    </source>
</evidence>
<name>A0A0D0E8D1_9AGAM</name>
<dbReference type="InParanoid" id="A0A0D0E8D1"/>
<keyword evidence="2" id="KW-1185">Reference proteome</keyword>
<dbReference type="HOGENOM" id="CLU_2622754_0_0_1"/>
<accession>A0A0D0E8D1</accession>
<dbReference type="AlphaFoldDB" id="A0A0D0E8D1"/>
<protein>
    <submittedName>
        <fullName evidence="1">Uncharacterized protein</fullName>
    </submittedName>
</protein>
<organism evidence="1 2">
    <name type="scientific">Paxillus rubicundulus Ve08.2h10</name>
    <dbReference type="NCBI Taxonomy" id="930991"/>
    <lineage>
        <taxon>Eukaryota</taxon>
        <taxon>Fungi</taxon>
        <taxon>Dikarya</taxon>
        <taxon>Basidiomycota</taxon>
        <taxon>Agaricomycotina</taxon>
        <taxon>Agaricomycetes</taxon>
        <taxon>Agaricomycetidae</taxon>
        <taxon>Boletales</taxon>
        <taxon>Paxilineae</taxon>
        <taxon>Paxillaceae</taxon>
        <taxon>Paxillus</taxon>
    </lineage>
</organism>
<reference evidence="1 2" key="1">
    <citation type="submission" date="2014-04" db="EMBL/GenBank/DDBJ databases">
        <authorList>
            <consortium name="DOE Joint Genome Institute"/>
            <person name="Kuo A."/>
            <person name="Kohler A."/>
            <person name="Jargeat P."/>
            <person name="Nagy L.G."/>
            <person name="Floudas D."/>
            <person name="Copeland A."/>
            <person name="Barry K.W."/>
            <person name="Cichocki N."/>
            <person name="Veneault-Fourrey C."/>
            <person name="LaButti K."/>
            <person name="Lindquist E.A."/>
            <person name="Lipzen A."/>
            <person name="Lundell T."/>
            <person name="Morin E."/>
            <person name="Murat C."/>
            <person name="Sun H."/>
            <person name="Tunlid A."/>
            <person name="Henrissat B."/>
            <person name="Grigoriev I.V."/>
            <person name="Hibbett D.S."/>
            <person name="Martin F."/>
            <person name="Nordberg H.P."/>
            <person name="Cantor M.N."/>
            <person name="Hua S.X."/>
        </authorList>
    </citation>
    <scope>NUCLEOTIDE SEQUENCE [LARGE SCALE GENOMIC DNA]</scope>
    <source>
        <strain evidence="1 2">Ve08.2h10</strain>
    </source>
</reference>
<proteinExistence type="predicted"/>
<gene>
    <name evidence="1" type="ORF">PAXRUDRAFT_823900</name>
</gene>
<sequence length="78" mass="8478">MNAEALPQALSIIWLRHTTAFCVNTVVDEGFSPFESHSIPPASPQIICKYHPVAAPTCTPFVITVCGIVVTKKNLKAR</sequence>
<reference evidence="2" key="2">
    <citation type="submission" date="2015-01" db="EMBL/GenBank/DDBJ databases">
        <title>Evolutionary Origins and Diversification of the Mycorrhizal Mutualists.</title>
        <authorList>
            <consortium name="DOE Joint Genome Institute"/>
            <consortium name="Mycorrhizal Genomics Consortium"/>
            <person name="Kohler A."/>
            <person name="Kuo A."/>
            <person name="Nagy L.G."/>
            <person name="Floudas D."/>
            <person name="Copeland A."/>
            <person name="Barry K.W."/>
            <person name="Cichocki N."/>
            <person name="Veneault-Fourrey C."/>
            <person name="LaButti K."/>
            <person name="Lindquist E.A."/>
            <person name="Lipzen A."/>
            <person name="Lundell T."/>
            <person name="Morin E."/>
            <person name="Murat C."/>
            <person name="Riley R."/>
            <person name="Ohm R."/>
            <person name="Sun H."/>
            <person name="Tunlid A."/>
            <person name="Henrissat B."/>
            <person name="Grigoriev I.V."/>
            <person name="Hibbett D.S."/>
            <person name="Martin F."/>
        </authorList>
    </citation>
    <scope>NUCLEOTIDE SEQUENCE [LARGE SCALE GENOMIC DNA]</scope>
    <source>
        <strain evidence="2">Ve08.2h10</strain>
    </source>
</reference>